<reference evidence="3" key="2">
    <citation type="submission" date="2025-08" db="UniProtKB">
        <authorList>
            <consortium name="RefSeq"/>
        </authorList>
    </citation>
    <scope>IDENTIFICATION</scope>
    <source>
        <strain evidence="3">S238N-H82</strain>
        <tissue evidence="3">Testes</tissue>
    </source>
</reference>
<reference evidence="2" key="1">
    <citation type="journal article" date="2020" name="Nat. Ecol. Evol.">
        <title>Deeply conserved synteny resolves early events in vertebrate evolution.</title>
        <authorList>
            <person name="Simakov O."/>
            <person name="Marletaz F."/>
            <person name="Yue J.X."/>
            <person name="O'Connell B."/>
            <person name="Jenkins J."/>
            <person name="Brandt A."/>
            <person name="Calef R."/>
            <person name="Tung C.H."/>
            <person name="Huang T.K."/>
            <person name="Schmutz J."/>
            <person name="Satoh N."/>
            <person name="Yu J.K."/>
            <person name="Putnam N.H."/>
            <person name="Green R.E."/>
            <person name="Rokhsar D.S."/>
        </authorList>
    </citation>
    <scope>NUCLEOTIDE SEQUENCE [LARGE SCALE GENOMIC DNA]</scope>
    <source>
        <strain evidence="2">S238N-H82</strain>
    </source>
</reference>
<sequence length="199" mass="22647">MPRLHHLYLAANVLLVAMVILTKVTSSAGLPTANQKPLTRRSITDVTMTEERTRDMISRARQAWLTALVDEILLPEGANSKRSGIDTMADHRLAHDTRTAWRRHLLRYLVTADPSISFPQRPSKRQITDRTMTEERSRDLVDRARQAWISSLVDEIVEASGTSKRQITDVDVTSDHSKAFTDRERTAWLHRLLNAVQGQ</sequence>
<keyword evidence="2" id="KW-1185">Reference proteome</keyword>
<feature type="signal peptide" evidence="1">
    <location>
        <begin position="1"/>
        <end position="29"/>
    </location>
</feature>
<dbReference type="KEGG" id="bfo:118414499"/>
<dbReference type="OMA" id="RSGIDTM"/>
<dbReference type="GeneID" id="118414499"/>
<accession>A0A9J7MPQ5</accession>
<feature type="chain" id="PRO_5039915062" evidence="1">
    <location>
        <begin position="30"/>
        <end position="199"/>
    </location>
</feature>
<evidence type="ECO:0000256" key="1">
    <source>
        <dbReference type="SAM" id="SignalP"/>
    </source>
</evidence>
<dbReference type="Proteomes" id="UP000001554">
    <property type="component" value="Chromosome 4"/>
</dbReference>
<protein>
    <submittedName>
        <fullName evidence="3">Uncharacterized protein LOC118414499</fullName>
    </submittedName>
</protein>
<gene>
    <name evidence="3" type="primary">LOC118414499</name>
</gene>
<evidence type="ECO:0000313" key="2">
    <source>
        <dbReference type="Proteomes" id="UP000001554"/>
    </source>
</evidence>
<keyword evidence="1" id="KW-0732">Signal</keyword>
<dbReference type="AlphaFoldDB" id="A0A9J7MPQ5"/>
<proteinExistence type="predicted"/>
<dbReference type="RefSeq" id="XP_035674479.1">
    <property type="nucleotide sequence ID" value="XM_035818586.1"/>
</dbReference>
<dbReference type="OrthoDB" id="10036946at2759"/>
<name>A0A9J7MPQ5_BRAFL</name>
<organism evidence="2 3">
    <name type="scientific">Branchiostoma floridae</name>
    <name type="common">Florida lancelet</name>
    <name type="synonym">Amphioxus</name>
    <dbReference type="NCBI Taxonomy" id="7739"/>
    <lineage>
        <taxon>Eukaryota</taxon>
        <taxon>Metazoa</taxon>
        <taxon>Chordata</taxon>
        <taxon>Cephalochordata</taxon>
        <taxon>Leptocardii</taxon>
        <taxon>Amphioxiformes</taxon>
        <taxon>Branchiostomatidae</taxon>
        <taxon>Branchiostoma</taxon>
    </lineage>
</organism>
<evidence type="ECO:0000313" key="3">
    <source>
        <dbReference type="RefSeq" id="XP_035674479.1"/>
    </source>
</evidence>